<evidence type="ECO:0000313" key="5">
    <source>
        <dbReference type="EMBL" id="EMF07978.1"/>
    </source>
</evidence>
<feature type="compositionally biased region" description="Basic and acidic residues" evidence="3">
    <location>
        <begin position="98"/>
        <end position="109"/>
    </location>
</feature>
<feature type="domain" description="Zn(2)-C6 fungal-type" evidence="4">
    <location>
        <begin position="57"/>
        <end position="88"/>
    </location>
</feature>
<evidence type="ECO:0000256" key="1">
    <source>
        <dbReference type="ARBA" id="ARBA00022723"/>
    </source>
</evidence>
<protein>
    <submittedName>
        <fullName evidence="5">Fungal_trans-domain-containing protein</fullName>
    </submittedName>
</protein>
<dbReference type="RefSeq" id="XP_016756099.1">
    <property type="nucleotide sequence ID" value="XM_016909325.1"/>
</dbReference>
<dbReference type="SUPFAM" id="SSF57701">
    <property type="entry name" value="Zn2/Cys6 DNA-binding domain"/>
    <property type="match status" value="1"/>
</dbReference>
<sequence length="810" mass="90272">MPSFHHQQQSQQQSSASASASTSTSQASPPPGPPQQQQQSVDGADRARAYKSRNKRPCDFCRYKKAACHLESAPPCELCIRYNKECTFVESPAKRRRPNDSAADKENHVHGNGIGNGHSHGHGHSHGNGSMFKSARTGSHDHTPAFTNGNILDLQQDLLPWENGINPFSVNGIPALDGDLHNPDFPFDPALYQEPVPFETFEPLSASTMHSIDHKFPNNHRHSSSFDHSTSPQSSIASLPIDLTLPFDSTSGEPSLDRQHSSNAQIVGLGGELDPYLLSRYRYDEYNEASFQSVRMRKMNSGPAESQQSVPAFFVIQHNGLASKAQPRDKSDSGEKWRRELEELVPEEVGKRLIRLFYRYVQPYFPILSREGGERDADGFRVPREMPPCVLAAIYGHALPFCPWDEKLCVDVYTPSSADALFKLSWLSCQPLLHTPTIAVLQTLLMLVQRRPTNRHVSDTPFKWVMMSTAVSIAQALGLNRDPTDWPIPSWEIQQRKRLAWAVFVQEKWLALNFGRSSHIQADDWDVPKLTEGDFPEPDRSYDENHIADFSCQHFIKLCDLTMIVDDILRKLFSIKATRQLHTSLEATLEVAKPLRIRLTEWNQTLPAGLLPSQPATTTTTTTTNGAPSPILNSPGSDRRKSVQLELDGNGSLQLAYITAKIELFRAMLRPRVTDANAAAITALRTGALAVAKEISTFLDDLHARELEAFWTSYARTNFTIASSFMLLLFATSPTLPDAKECLSLLNAWRSLLRIKSRSCDLLSLALLRLDGVFVAGMDQLIELSPAAEQAWREKKENGGFGNQKEGGMG</sequence>
<dbReference type="Pfam" id="PF04082">
    <property type="entry name" value="Fungal_trans"/>
    <property type="match status" value="1"/>
</dbReference>
<dbReference type="EMBL" id="KB456272">
    <property type="protein sequence ID" value="EMF07978.1"/>
    <property type="molecule type" value="Genomic_DNA"/>
</dbReference>
<feature type="region of interest" description="Disordered" evidence="3">
    <location>
        <begin position="1"/>
        <end position="48"/>
    </location>
</feature>
<dbReference type="InterPro" id="IPR001138">
    <property type="entry name" value="Zn2Cys6_DnaBD"/>
</dbReference>
<dbReference type="PROSITE" id="PS50048">
    <property type="entry name" value="ZN2_CY6_FUNGAL_2"/>
    <property type="match status" value="1"/>
</dbReference>
<feature type="region of interest" description="Disordered" evidence="3">
    <location>
        <begin position="215"/>
        <end position="235"/>
    </location>
</feature>
<dbReference type="HOGENOM" id="CLU_006632_3_0_1"/>
<evidence type="ECO:0000256" key="2">
    <source>
        <dbReference type="ARBA" id="ARBA00023242"/>
    </source>
</evidence>
<dbReference type="GO" id="GO:0003677">
    <property type="term" value="F:DNA binding"/>
    <property type="evidence" value="ECO:0007669"/>
    <property type="project" value="InterPro"/>
</dbReference>
<dbReference type="PROSITE" id="PS00463">
    <property type="entry name" value="ZN2_CY6_FUNGAL_1"/>
    <property type="match status" value="1"/>
</dbReference>
<dbReference type="InterPro" id="IPR036864">
    <property type="entry name" value="Zn2-C6_fun-type_DNA-bd_sf"/>
</dbReference>
<evidence type="ECO:0000313" key="6">
    <source>
        <dbReference type="Proteomes" id="UP000016931"/>
    </source>
</evidence>
<dbReference type="InterPro" id="IPR050797">
    <property type="entry name" value="Carb_Metab_Trans_Reg"/>
</dbReference>
<feature type="region of interest" description="Disordered" evidence="3">
    <location>
        <begin position="608"/>
        <end position="641"/>
    </location>
</feature>
<dbReference type="GeneID" id="27906462"/>
<dbReference type="OrthoDB" id="408631at2759"/>
<evidence type="ECO:0000259" key="4">
    <source>
        <dbReference type="PROSITE" id="PS50048"/>
    </source>
</evidence>
<dbReference type="GO" id="GO:0000981">
    <property type="term" value="F:DNA-binding transcription factor activity, RNA polymerase II-specific"/>
    <property type="evidence" value="ECO:0007669"/>
    <property type="project" value="InterPro"/>
</dbReference>
<evidence type="ECO:0000256" key="3">
    <source>
        <dbReference type="SAM" id="MobiDB-lite"/>
    </source>
</evidence>
<dbReference type="SMART" id="SM00906">
    <property type="entry name" value="Fungal_trans"/>
    <property type="match status" value="1"/>
</dbReference>
<dbReference type="GO" id="GO:0001080">
    <property type="term" value="P:nitrogen catabolite activation of transcription from RNA polymerase II promoter"/>
    <property type="evidence" value="ECO:0007669"/>
    <property type="project" value="TreeGrafter"/>
</dbReference>
<accession>M3BP91</accession>
<organism evidence="5 6">
    <name type="scientific">Sphaerulina musiva (strain SO2202)</name>
    <name type="common">Poplar stem canker fungus</name>
    <name type="synonym">Septoria musiva</name>
    <dbReference type="NCBI Taxonomy" id="692275"/>
    <lineage>
        <taxon>Eukaryota</taxon>
        <taxon>Fungi</taxon>
        <taxon>Dikarya</taxon>
        <taxon>Ascomycota</taxon>
        <taxon>Pezizomycotina</taxon>
        <taxon>Dothideomycetes</taxon>
        <taxon>Dothideomycetidae</taxon>
        <taxon>Mycosphaerellales</taxon>
        <taxon>Mycosphaerellaceae</taxon>
        <taxon>Sphaerulina</taxon>
    </lineage>
</organism>
<reference evidence="5 6" key="1">
    <citation type="journal article" date="2012" name="PLoS Pathog.">
        <title>Diverse lifestyles and strategies of plant pathogenesis encoded in the genomes of eighteen Dothideomycetes fungi.</title>
        <authorList>
            <person name="Ohm R.A."/>
            <person name="Feau N."/>
            <person name="Henrissat B."/>
            <person name="Schoch C.L."/>
            <person name="Horwitz B.A."/>
            <person name="Barry K.W."/>
            <person name="Condon B.J."/>
            <person name="Copeland A.C."/>
            <person name="Dhillon B."/>
            <person name="Glaser F."/>
            <person name="Hesse C.N."/>
            <person name="Kosti I."/>
            <person name="LaButti K."/>
            <person name="Lindquist E.A."/>
            <person name="Lucas S."/>
            <person name="Salamov A.A."/>
            <person name="Bradshaw R.E."/>
            <person name="Ciuffetti L."/>
            <person name="Hamelin R.C."/>
            <person name="Kema G.H.J."/>
            <person name="Lawrence C."/>
            <person name="Scott J.A."/>
            <person name="Spatafora J.W."/>
            <person name="Turgeon B.G."/>
            <person name="de Wit P.J.G.M."/>
            <person name="Zhong S."/>
            <person name="Goodwin S.B."/>
            <person name="Grigoriev I.V."/>
        </authorList>
    </citation>
    <scope>NUCLEOTIDE SEQUENCE [LARGE SCALE GENOMIC DNA]</scope>
    <source>
        <strain evidence="5 6">SO2202</strain>
    </source>
</reference>
<gene>
    <name evidence="5" type="ORF">SEPMUDRAFT_54968</name>
</gene>
<dbReference type="PANTHER" id="PTHR31668:SF4">
    <property type="entry name" value="TRANSCRIPTIONAL ACTIVATOR PROTEIN DAL81"/>
    <property type="match status" value="1"/>
</dbReference>
<dbReference type="GO" id="GO:0008270">
    <property type="term" value="F:zinc ion binding"/>
    <property type="evidence" value="ECO:0007669"/>
    <property type="project" value="InterPro"/>
</dbReference>
<feature type="compositionally biased region" description="Polar residues" evidence="3">
    <location>
        <begin position="625"/>
        <end position="636"/>
    </location>
</feature>
<dbReference type="CDD" id="cd00067">
    <property type="entry name" value="GAL4"/>
    <property type="match status" value="1"/>
</dbReference>
<dbReference type="Proteomes" id="UP000016931">
    <property type="component" value="Unassembled WGS sequence"/>
</dbReference>
<dbReference type="CDD" id="cd12148">
    <property type="entry name" value="fungal_TF_MHR"/>
    <property type="match status" value="1"/>
</dbReference>
<proteinExistence type="predicted"/>
<dbReference type="PANTHER" id="PTHR31668">
    <property type="entry name" value="GLUCOSE TRANSPORT TRANSCRIPTION REGULATOR RGT1-RELATED-RELATED"/>
    <property type="match status" value="1"/>
</dbReference>
<dbReference type="OMA" id="HIQADDW"/>
<dbReference type="GO" id="GO:0005634">
    <property type="term" value="C:nucleus"/>
    <property type="evidence" value="ECO:0007669"/>
    <property type="project" value="TreeGrafter"/>
</dbReference>
<dbReference type="InterPro" id="IPR007219">
    <property type="entry name" value="XnlR_reg_dom"/>
</dbReference>
<dbReference type="STRING" id="692275.M3BP91"/>
<keyword evidence="1" id="KW-0479">Metal-binding</keyword>
<dbReference type="eggNOG" id="ENOG502SJFF">
    <property type="taxonomic scope" value="Eukaryota"/>
</dbReference>
<dbReference type="GO" id="GO:0006351">
    <property type="term" value="P:DNA-templated transcription"/>
    <property type="evidence" value="ECO:0007669"/>
    <property type="project" value="InterPro"/>
</dbReference>
<feature type="compositionally biased region" description="Polar residues" evidence="3">
    <location>
        <begin position="226"/>
        <end position="235"/>
    </location>
</feature>
<dbReference type="AlphaFoldDB" id="M3BP91"/>
<feature type="compositionally biased region" description="Low complexity" evidence="3">
    <location>
        <begin position="7"/>
        <end position="27"/>
    </location>
</feature>
<feature type="region of interest" description="Disordered" evidence="3">
    <location>
        <begin position="92"/>
        <end position="138"/>
    </location>
</feature>
<name>M3BP91_SPHMS</name>
<keyword evidence="2" id="KW-0539">Nucleus</keyword>
<keyword evidence="6" id="KW-1185">Reference proteome</keyword>
<dbReference type="Gene3D" id="4.10.240.10">
    <property type="entry name" value="Zn(2)-C6 fungal-type DNA-binding domain"/>
    <property type="match status" value="1"/>
</dbReference>